<dbReference type="Gene3D" id="1.10.1200.120">
    <property type="entry name" value="Large-conductance mechanosensitive channel, MscL, domain 1"/>
    <property type="match status" value="1"/>
</dbReference>
<dbReference type="PANTHER" id="PTHR30266">
    <property type="entry name" value="MECHANOSENSITIVE CHANNEL MSCL"/>
    <property type="match status" value="1"/>
</dbReference>
<dbReference type="SUPFAM" id="SSF81330">
    <property type="entry name" value="Gated mechanosensitive channel"/>
    <property type="match status" value="1"/>
</dbReference>
<keyword evidence="2 6" id="KW-0812">Transmembrane</keyword>
<comment type="subcellular location">
    <subcellularLocation>
        <location evidence="1">Membrane</location>
        <topology evidence="1">Multi-pass membrane protein</topology>
    </subcellularLocation>
</comment>
<dbReference type="InterPro" id="IPR036019">
    <property type="entry name" value="MscL_channel"/>
</dbReference>
<name>A0ABS2MZ87_9BACI</name>
<dbReference type="Proteomes" id="UP001296943">
    <property type="component" value="Unassembled WGS sequence"/>
</dbReference>
<dbReference type="InterPro" id="IPR037673">
    <property type="entry name" value="MSC/AndL"/>
</dbReference>
<evidence type="ECO:0000256" key="2">
    <source>
        <dbReference type="ARBA" id="ARBA00022692"/>
    </source>
</evidence>
<comment type="caution">
    <text evidence="7">The sequence shown here is derived from an EMBL/GenBank/DDBJ whole genome shotgun (WGS) entry which is preliminary data.</text>
</comment>
<feature type="compositionally biased region" description="Basic residues" evidence="5">
    <location>
        <begin position="102"/>
        <end position="116"/>
    </location>
</feature>
<keyword evidence="3 6" id="KW-1133">Transmembrane helix</keyword>
<keyword evidence="8" id="KW-1185">Reference proteome</keyword>
<dbReference type="Pfam" id="PF01741">
    <property type="entry name" value="MscL"/>
    <property type="match status" value="1"/>
</dbReference>
<feature type="transmembrane region" description="Helical" evidence="6">
    <location>
        <begin position="31"/>
        <end position="52"/>
    </location>
</feature>
<evidence type="ECO:0000256" key="5">
    <source>
        <dbReference type="SAM" id="MobiDB-lite"/>
    </source>
</evidence>
<evidence type="ECO:0000313" key="7">
    <source>
        <dbReference type="EMBL" id="MBM7571196.1"/>
    </source>
</evidence>
<evidence type="ECO:0000256" key="4">
    <source>
        <dbReference type="ARBA" id="ARBA00023136"/>
    </source>
</evidence>
<dbReference type="EMBL" id="JAFBDR010000007">
    <property type="protein sequence ID" value="MBM7571196.1"/>
    <property type="molecule type" value="Genomic_DNA"/>
</dbReference>
<evidence type="ECO:0000256" key="3">
    <source>
        <dbReference type="ARBA" id="ARBA00022989"/>
    </source>
</evidence>
<gene>
    <name evidence="7" type="ORF">JOC48_001679</name>
</gene>
<feature type="region of interest" description="Disordered" evidence="5">
    <location>
        <begin position="92"/>
        <end position="116"/>
    </location>
</feature>
<evidence type="ECO:0000256" key="1">
    <source>
        <dbReference type="ARBA" id="ARBA00004141"/>
    </source>
</evidence>
<sequence>MNFSNLFITLGGGHYTSLSEAQEAGAATINYGLFITSFIRFLIIVFVIFLVIRQMNRWKKPDQHPMDAMTKKECPYCKTAIPSKAIKCPNCSSDLDDWKENRSRKKTSPNLRLKIK</sequence>
<dbReference type="PANTHER" id="PTHR30266:SF2">
    <property type="entry name" value="LARGE-CONDUCTANCE MECHANOSENSITIVE CHANNEL"/>
    <property type="match status" value="1"/>
</dbReference>
<keyword evidence="4 6" id="KW-0472">Membrane</keyword>
<reference evidence="7 8" key="1">
    <citation type="submission" date="2021-01" db="EMBL/GenBank/DDBJ databases">
        <title>Genomic Encyclopedia of Type Strains, Phase IV (KMG-IV): sequencing the most valuable type-strain genomes for metagenomic binning, comparative biology and taxonomic classification.</title>
        <authorList>
            <person name="Goeker M."/>
        </authorList>
    </citation>
    <scope>NUCLEOTIDE SEQUENCE [LARGE SCALE GENOMIC DNA]</scope>
    <source>
        <strain evidence="7 8">DSM 23711</strain>
    </source>
</reference>
<protein>
    <submittedName>
        <fullName evidence="7">Large conductance mechanosensitive channel</fullName>
    </submittedName>
</protein>
<proteinExistence type="predicted"/>
<accession>A0ABS2MZ87</accession>
<evidence type="ECO:0000256" key="6">
    <source>
        <dbReference type="SAM" id="Phobius"/>
    </source>
</evidence>
<evidence type="ECO:0000313" key="8">
    <source>
        <dbReference type="Proteomes" id="UP001296943"/>
    </source>
</evidence>
<organism evidence="7 8">
    <name type="scientific">Aquibacillus albus</name>
    <dbReference type="NCBI Taxonomy" id="1168171"/>
    <lineage>
        <taxon>Bacteria</taxon>
        <taxon>Bacillati</taxon>
        <taxon>Bacillota</taxon>
        <taxon>Bacilli</taxon>
        <taxon>Bacillales</taxon>
        <taxon>Bacillaceae</taxon>
        <taxon>Aquibacillus</taxon>
    </lineage>
</organism>